<reference evidence="4" key="1">
    <citation type="submission" date="2015-03" db="EMBL/GenBank/DDBJ databases">
        <authorList>
            <consortium name="Pathogen Informatics"/>
        </authorList>
    </citation>
    <scope>NUCLEOTIDE SEQUENCE [LARGE SCALE GENOMIC DNA]</scope>
    <source>
        <strain evidence="4">A125KOH2</strain>
    </source>
</reference>
<dbReference type="Proteomes" id="UP000044625">
    <property type="component" value="Unassembled WGS sequence"/>
</dbReference>
<keyword evidence="3" id="KW-1185">Reference proteome</keyword>
<protein>
    <submittedName>
        <fullName evidence="1">Uncharacterized protein</fullName>
    </submittedName>
</protein>
<evidence type="ECO:0000313" key="2">
    <source>
        <dbReference type="EMBL" id="CRY63572.1"/>
    </source>
</evidence>
<proteinExistence type="predicted"/>
<dbReference type="AlphaFoldDB" id="A0A0T9Q8I3"/>
<dbReference type="EMBL" id="CQAZ01000024">
    <property type="protein sequence ID" value="CNI00847.1"/>
    <property type="molecule type" value="Genomic_DNA"/>
</dbReference>
<reference evidence="2 3" key="2">
    <citation type="submission" date="2015-03" db="EMBL/GenBank/DDBJ databases">
        <authorList>
            <consortium name="Pathogen Informatics"/>
            <person name="Murphy D."/>
        </authorList>
    </citation>
    <scope>NUCLEOTIDE SEQUENCE [LARGE SCALE GENOMIC DNA]</scope>
    <source>
        <strain evidence="3">type strain: CIP110230</strain>
        <strain evidence="2">Type strain: CIP110230</strain>
    </source>
</reference>
<sequence>MHFITKTISLLIIISSISISVKKEEVQNCYADEEPPNISFVYHYHRVKKSYIL</sequence>
<dbReference type="EMBL" id="CWJL01000001">
    <property type="protein sequence ID" value="CRY63572.1"/>
    <property type="molecule type" value="Genomic_DNA"/>
</dbReference>
<evidence type="ECO:0000313" key="4">
    <source>
        <dbReference type="Proteomes" id="UP000045840"/>
    </source>
</evidence>
<evidence type="ECO:0000313" key="3">
    <source>
        <dbReference type="Proteomes" id="UP000044625"/>
    </source>
</evidence>
<gene>
    <name evidence="1" type="ORF">ERS008529_02784</name>
    <name evidence="2" type="ORF">ERS137968_00299</name>
</gene>
<reference evidence="1" key="3">
    <citation type="submission" date="2015-03" db="EMBL/GenBank/DDBJ databases">
        <authorList>
            <person name="Murphy D."/>
        </authorList>
    </citation>
    <scope>NUCLEOTIDE SEQUENCE [LARGE SCALE GENOMIC DNA]</scope>
    <source>
        <strain evidence="1">A125KOH2</strain>
    </source>
</reference>
<evidence type="ECO:0000313" key="1">
    <source>
        <dbReference type="EMBL" id="CNI00847.1"/>
    </source>
</evidence>
<organism evidence="1 4">
    <name type="scientific">Yersinia pekkanenii</name>
    <dbReference type="NCBI Taxonomy" id="1288385"/>
    <lineage>
        <taxon>Bacteria</taxon>
        <taxon>Pseudomonadati</taxon>
        <taxon>Pseudomonadota</taxon>
        <taxon>Gammaproteobacteria</taxon>
        <taxon>Enterobacterales</taxon>
        <taxon>Yersiniaceae</taxon>
        <taxon>Yersinia</taxon>
    </lineage>
</organism>
<accession>A0A0T9Q8I3</accession>
<dbReference type="Proteomes" id="UP000045840">
    <property type="component" value="Unassembled WGS sequence"/>
</dbReference>
<name>A0A0T9Q8I3_9GAMM</name>